<proteinExistence type="inferred from homology"/>
<evidence type="ECO:0000313" key="6">
    <source>
        <dbReference type="Proteomes" id="UP000247498"/>
    </source>
</evidence>
<dbReference type="GO" id="GO:0000214">
    <property type="term" value="C:tRNA-intron endonuclease complex"/>
    <property type="evidence" value="ECO:0007669"/>
    <property type="project" value="TreeGrafter"/>
</dbReference>
<feature type="region of interest" description="Disordered" evidence="3">
    <location>
        <begin position="192"/>
        <end position="280"/>
    </location>
</feature>
<dbReference type="PANTHER" id="PTHR21027">
    <property type="entry name" value="TRNA-SPLICING ENDONUCLEASE SUBUNIT SEN54"/>
    <property type="match status" value="1"/>
</dbReference>
<feature type="region of interest" description="Disordered" evidence="3">
    <location>
        <begin position="1"/>
        <end position="46"/>
    </location>
</feature>
<name>A0A2V0NVR0_9CHLO</name>
<dbReference type="Proteomes" id="UP000247498">
    <property type="component" value="Unassembled WGS sequence"/>
</dbReference>
<evidence type="ECO:0000259" key="4">
    <source>
        <dbReference type="Pfam" id="PF12928"/>
    </source>
</evidence>
<organism evidence="5 6">
    <name type="scientific">Raphidocelis subcapitata</name>
    <dbReference type="NCBI Taxonomy" id="307507"/>
    <lineage>
        <taxon>Eukaryota</taxon>
        <taxon>Viridiplantae</taxon>
        <taxon>Chlorophyta</taxon>
        <taxon>core chlorophytes</taxon>
        <taxon>Chlorophyceae</taxon>
        <taxon>CS clade</taxon>
        <taxon>Sphaeropleales</taxon>
        <taxon>Selenastraceae</taxon>
        <taxon>Raphidocelis</taxon>
    </lineage>
</organism>
<reference evidence="5 6" key="1">
    <citation type="journal article" date="2018" name="Sci. Rep.">
        <title>Raphidocelis subcapitata (=Pseudokirchneriella subcapitata) provides an insight into genome evolution and environmental adaptations in the Sphaeropleales.</title>
        <authorList>
            <person name="Suzuki S."/>
            <person name="Yamaguchi H."/>
            <person name="Nakajima N."/>
            <person name="Kawachi M."/>
        </authorList>
    </citation>
    <scope>NUCLEOTIDE SEQUENCE [LARGE SCALE GENOMIC DNA]</scope>
    <source>
        <strain evidence="5 6">NIES-35</strain>
    </source>
</reference>
<keyword evidence="2" id="KW-0819">tRNA processing</keyword>
<feature type="domain" description="tRNA-splicing endonuclease subunit Sen54 N-terminal" evidence="4">
    <location>
        <begin position="62"/>
        <end position="124"/>
    </location>
</feature>
<evidence type="ECO:0000256" key="2">
    <source>
        <dbReference type="ARBA" id="ARBA00022694"/>
    </source>
</evidence>
<evidence type="ECO:0000313" key="5">
    <source>
        <dbReference type="EMBL" id="GBF89027.1"/>
    </source>
</evidence>
<dbReference type="InParanoid" id="A0A2V0NVR0"/>
<feature type="compositionally biased region" description="Basic and acidic residues" evidence="3">
    <location>
        <begin position="1"/>
        <end position="10"/>
    </location>
</feature>
<feature type="compositionally biased region" description="Gly residues" evidence="3">
    <location>
        <begin position="12"/>
        <end position="28"/>
    </location>
</feature>
<evidence type="ECO:0000256" key="3">
    <source>
        <dbReference type="SAM" id="MobiDB-lite"/>
    </source>
</evidence>
<dbReference type="GO" id="GO:0000379">
    <property type="term" value="P:tRNA-type intron splice site recognition and cleavage"/>
    <property type="evidence" value="ECO:0007669"/>
    <property type="project" value="TreeGrafter"/>
</dbReference>
<comment type="similarity">
    <text evidence="1">Belongs to the SEN54 family.</text>
</comment>
<dbReference type="STRING" id="307507.A0A2V0NVR0"/>
<sequence>MEEALEDAHGGRAPGSSGGSGGDGGGGDDPAAAAAARPPAPAAPGPTCSLEDHVAALRAAWSVPRSGAGMAAALWDPAMGAFRVEVKNSAAARLDAMGFTVDGALHLHLEEALHLADRGSLLLFAPGAGGRPRPVSLEEGVHALQELGIGADPHLVYSTLVRAGFVVRRHPARWQLAPGEHPANVWGSSPAWKGLAGASPPPGAAVSMPQPQWRQHDPGTPAKAAACEPSSSSGKRQRRSAAQQGTATGSGGGAMRAWWPRTPDWLGPEAPPPAHAVSPGLGAELRQRHPRLRPLPSIADCVNHGSGGGGAFSEAGCSAREEGGAPAAEAGAAPAAAAIAFEAFSRSRGSFSRRAPGAPAFCLAMRCGAEDAGDAGPFPALDSLLRLTAAAAPAPLRFAVVHGAEPCFFDIKRGRVLDLLSAGLPMEPSAPIL</sequence>
<protein>
    <recommendedName>
        <fullName evidence="4">tRNA-splicing endonuclease subunit Sen54 N-terminal domain-containing protein</fullName>
    </recommendedName>
</protein>
<comment type="caution">
    <text evidence="5">The sequence shown here is derived from an EMBL/GenBank/DDBJ whole genome shotgun (WGS) entry which is preliminary data.</text>
</comment>
<evidence type="ECO:0000256" key="1">
    <source>
        <dbReference type="ARBA" id="ARBA00005736"/>
    </source>
</evidence>
<dbReference type="PANTHER" id="PTHR21027:SF1">
    <property type="entry name" value="TRNA-SPLICING ENDONUCLEASE SUBUNIT SEN54"/>
    <property type="match status" value="1"/>
</dbReference>
<dbReference type="EMBL" id="BDRX01000007">
    <property type="protein sequence ID" value="GBF89027.1"/>
    <property type="molecule type" value="Genomic_DNA"/>
</dbReference>
<dbReference type="OrthoDB" id="514732at2759"/>
<dbReference type="InterPro" id="IPR024336">
    <property type="entry name" value="tRNA_splic_suSen54_N"/>
</dbReference>
<dbReference type="AlphaFoldDB" id="A0A2V0NVR0"/>
<dbReference type="InterPro" id="IPR024337">
    <property type="entry name" value="tRNA_splic_suSen54"/>
</dbReference>
<keyword evidence="6" id="KW-1185">Reference proteome</keyword>
<dbReference type="Pfam" id="PF12928">
    <property type="entry name" value="tRNA_int_end_N2"/>
    <property type="match status" value="1"/>
</dbReference>
<accession>A0A2V0NVR0</accession>
<gene>
    <name evidence="5" type="ORF">Rsub_01526</name>
</gene>